<evidence type="ECO:0000313" key="1">
    <source>
        <dbReference type="EMBL" id="QBK88506.1"/>
    </source>
</evidence>
<name>A0A481Z1D6_9VIRU</name>
<protein>
    <submittedName>
        <fullName evidence="1">Uncharacterized protein</fullName>
    </submittedName>
</protein>
<gene>
    <name evidence="1" type="ORF">LCMiAC01_01830</name>
</gene>
<sequence length="106" mass="13099">MSSIFYTQNDLDKNNDISGKITYTDVHQTIPKNCVTKPMENWKDQKLIECRWRFIKLYNRNIVEISYMRYDSDERLYFRYGEWHPIIYSSKYDKNVTEQYYFYSSI</sequence>
<reference evidence="1" key="1">
    <citation type="journal article" date="2019" name="MBio">
        <title>Virus Genomes from Deep Sea Sediments Expand the Ocean Megavirome and Support Independent Origins of Viral Gigantism.</title>
        <authorList>
            <person name="Backstrom D."/>
            <person name="Yutin N."/>
            <person name="Jorgensen S.L."/>
            <person name="Dharamshi J."/>
            <person name="Homa F."/>
            <person name="Zaremba-Niedwiedzka K."/>
            <person name="Spang A."/>
            <person name="Wolf Y.I."/>
            <person name="Koonin E.V."/>
            <person name="Ettema T.J."/>
        </authorList>
    </citation>
    <scope>NUCLEOTIDE SEQUENCE</scope>
</reference>
<proteinExistence type="predicted"/>
<accession>A0A481Z1D6</accession>
<organism evidence="1">
    <name type="scientific">Mimivirus LCMiAC01</name>
    <dbReference type="NCBI Taxonomy" id="2506608"/>
    <lineage>
        <taxon>Viruses</taxon>
        <taxon>Varidnaviria</taxon>
        <taxon>Bamfordvirae</taxon>
        <taxon>Nucleocytoviricota</taxon>
        <taxon>Megaviricetes</taxon>
        <taxon>Imitervirales</taxon>
        <taxon>Mimiviridae</taxon>
        <taxon>Klosneuvirinae</taxon>
    </lineage>
</organism>
<dbReference type="EMBL" id="MK500391">
    <property type="protein sequence ID" value="QBK88506.1"/>
    <property type="molecule type" value="Genomic_DNA"/>
</dbReference>